<proteinExistence type="predicted"/>
<keyword evidence="3" id="KW-1185">Reference proteome</keyword>
<dbReference type="InterPro" id="IPR011024">
    <property type="entry name" value="G_crystallin-like"/>
</dbReference>
<organism evidence="2 3">
    <name type="scientific">Nonomuraea longicatena</name>
    <dbReference type="NCBI Taxonomy" id="83682"/>
    <lineage>
        <taxon>Bacteria</taxon>
        <taxon>Bacillati</taxon>
        <taxon>Actinomycetota</taxon>
        <taxon>Actinomycetes</taxon>
        <taxon>Streptosporangiales</taxon>
        <taxon>Streptosporangiaceae</taxon>
        <taxon>Nonomuraea</taxon>
    </lineage>
</organism>
<dbReference type="EMBL" id="BAAAHQ010000042">
    <property type="protein sequence ID" value="GAA0948489.1"/>
    <property type="molecule type" value="Genomic_DNA"/>
</dbReference>
<dbReference type="Gene3D" id="2.60.20.10">
    <property type="entry name" value="Crystallins"/>
    <property type="match status" value="1"/>
</dbReference>
<name>A0ABP4BE92_9ACTN</name>
<keyword evidence="1" id="KW-0732">Signal</keyword>
<evidence type="ECO:0000313" key="3">
    <source>
        <dbReference type="Proteomes" id="UP001501578"/>
    </source>
</evidence>
<evidence type="ECO:0000313" key="2">
    <source>
        <dbReference type="EMBL" id="GAA0948489.1"/>
    </source>
</evidence>
<dbReference type="SUPFAM" id="SSF49695">
    <property type="entry name" value="gamma-Crystallin-like"/>
    <property type="match status" value="1"/>
</dbReference>
<dbReference type="Proteomes" id="UP001501578">
    <property type="component" value="Unassembled WGS sequence"/>
</dbReference>
<dbReference type="Pfam" id="PF03995">
    <property type="entry name" value="Inhibitor_I36"/>
    <property type="match status" value="1"/>
</dbReference>
<dbReference type="RefSeq" id="WP_343954107.1">
    <property type="nucleotide sequence ID" value="NZ_BAAAHQ010000042.1"/>
</dbReference>
<comment type="caution">
    <text evidence="2">The sequence shown here is derived from an EMBL/GenBank/DDBJ whole genome shotgun (WGS) entry which is preliminary data.</text>
</comment>
<feature type="signal peptide" evidence="1">
    <location>
        <begin position="1"/>
        <end position="21"/>
    </location>
</feature>
<protein>
    <submittedName>
        <fullName evidence="2">Uncharacterized protein</fullName>
    </submittedName>
</protein>
<evidence type="ECO:0000256" key="1">
    <source>
        <dbReference type="SAM" id="SignalP"/>
    </source>
</evidence>
<sequence length="131" mass="13748">MKYRFGTAVGVAVLGISGLLAAGSPAGAEAQAPRSLSVYEHDDYEGRSAHLSANDANFINNYWSGGSGASINDNISSFRNPGDQRAVMYADANYSGAAYTALAHSSDSDLTHNSHNPSNFDNVASSVRFVI</sequence>
<reference evidence="3" key="1">
    <citation type="journal article" date="2019" name="Int. J. Syst. Evol. Microbiol.">
        <title>The Global Catalogue of Microorganisms (GCM) 10K type strain sequencing project: providing services to taxonomists for standard genome sequencing and annotation.</title>
        <authorList>
            <consortium name="The Broad Institute Genomics Platform"/>
            <consortium name="The Broad Institute Genome Sequencing Center for Infectious Disease"/>
            <person name="Wu L."/>
            <person name="Ma J."/>
        </authorList>
    </citation>
    <scope>NUCLEOTIDE SEQUENCE [LARGE SCALE GENOMIC DNA]</scope>
    <source>
        <strain evidence="3">JCM 11136</strain>
    </source>
</reference>
<feature type="chain" id="PRO_5045434441" evidence="1">
    <location>
        <begin position="22"/>
        <end position="131"/>
    </location>
</feature>
<gene>
    <name evidence="2" type="ORF">GCM10009560_65910</name>
</gene>
<accession>A0ABP4BE92</accession>